<dbReference type="Gene3D" id="1.20.58.530">
    <property type="match status" value="1"/>
</dbReference>
<dbReference type="GO" id="GO:0007015">
    <property type="term" value="P:actin filament organization"/>
    <property type="evidence" value="ECO:0007669"/>
    <property type="project" value="TreeGrafter"/>
</dbReference>
<organism evidence="21 22">
    <name type="scientific">Piloderma croceum (strain F 1598)</name>
    <dbReference type="NCBI Taxonomy" id="765440"/>
    <lineage>
        <taxon>Eukaryota</taxon>
        <taxon>Fungi</taxon>
        <taxon>Dikarya</taxon>
        <taxon>Basidiomycota</taxon>
        <taxon>Agaricomycotina</taxon>
        <taxon>Agaricomycetes</taxon>
        <taxon>Agaricomycetidae</taxon>
        <taxon>Atheliales</taxon>
        <taxon>Atheliaceae</taxon>
        <taxon>Piloderma</taxon>
    </lineage>
</organism>
<reference evidence="21 22" key="1">
    <citation type="submission" date="2014-04" db="EMBL/GenBank/DDBJ databases">
        <authorList>
            <consortium name="DOE Joint Genome Institute"/>
            <person name="Kuo A."/>
            <person name="Tarkka M."/>
            <person name="Buscot F."/>
            <person name="Kohler A."/>
            <person name="Nagy L.G."/>
            <person name="Floudas D."/>
            <person name="Copeland A."/>
            <person name="Barry K.W."/>
            <person name="Cichocki N."/>
            <person name="Veneault-Fourrey C."/>
            <person name="LaButti K."/>
            <person name="Lindquist E.A."/>
            <person name="Lipzen A."/>
            <person name="Lundell T."/>
            <person name="Morin E."/>
            <person name="Murat C."/>
            <person name="Sun H."/>
            <person name="Tunlid A."/>
            <person name="Henrissat B."/>
            <person name="Grigoriev I.V."/>
            <person name="Hibbett D.S."/>
            <person name="Martin F."/>
            <person name="Nordberg H.P."/>
            <person name="Cantor M.N."/>
            <person name="Hua S.X."/>
        </authorList>
    </citation>
    <scope>NUCLEOTIDE SEQUENCE [LARGE SCALE GENOMIC DNA]</scope>
    <source>
        <strain evidence="21 22">F 1598</strain>
    </source>
</reference>
<keyword evidence="22" id="KW-1185">Reference proteome</keyword>
<comment type="similarity">
    <text evidence="2 16">Belongs to the TRAFAC class myosin-kinesin ATPase superfamily. Myosin family.</text>
</comment>
<keyword evidence="11 16" id="KW-0505">Motor protein</keyword>
<evidence type="ECO:0000256" key="14">
    <source>
        <dbReference type="ARBA" id="ARBA00025586"/>
    </source>
</evidence>
<evidence type="ECO:0000256" key="17">
    <source>
        <dbReference type="SAM" id="MobiDB-lite"/>
    </source>
</evidence>
<feature type="binding site" evidence="16">
    <location>
        <begin position="879"/>
        <end position="886"/>
    </location>
    <ligand>
        <name>ATP</name>
        <dbReference type="ChEBI" id="CHEBI:30616"/>
    </ligand>
</feature>
<dbReference type="InterPro" id="IPR027417">
    <property type="entry name" value="P-loop_NTPase"/>
</dbReference>
<dbReference type="Pfam" id="PF06017">
    <property type="entry name" value="Myosin_TH1"/>
    <property type="match status" value="1"/>
</dbReference>
<dbReference type="STRING" id="765440.A0A0C3FX78"/>
<dbReference type="EMBL" id="KN832976">
    <property type="protein sequence ID" value="KIM88855.1"/>
    <property type="molecule type" value="Genomic_DNA"/>
</dbReference>
<dbReference type="GO" id="GO:0016459">
    <property type="term" value="C:myosin complex"/>
    <property type="evidence" value="ECO:0007669"/>
    <property type="project" value="UniProtKB-KW"/>
</dbReference>
<dbReference type="InterPro" id="IPR036961">
    <property type="entry name" value="Kinesin_motor_dom_sf"/>
</dbReference>
<dbReference type="Gene3D" id="3.40.850.10">
    <property type="entry name" value="Kinesin motor domain"/>
    <property type="match status" value="1"/>
</dbReference>
<evidence type="ECO:0000256" key="15">
    <source>
        <dbReference type="PROSITE-ProRule" id="PRU00192"/>
    </source>
</evidence>
<keyword evidence="13" id="KW-0206">Cytoskeleton</keyword>
<dbReference type="InterPro" id="IPR036028">
    <property type="entry name" value="SH3-like_dom_sf"/>
</dbReference>
<evidence type="ECO:0000259" key="20">
    <source>
        <dbReference type="PROSITE" id="PS51757"/>
    </source>
</evidence>
<evidence type="ECO:0000256" key="13">
    <source>
        <dbReference type="ARBA" id="ARBA00023212"/>
    </source>
</evidence>
<evidence type="ECO:0000256" key="4">
    <source>
        <dbReference type="ARBA" id="ARBA00022490"/>
    </source>
</evidence>
<dbReference type="InterPro" id="IPR024660">
    <property type="entry name" value="UCS_central_dom"/>
</dbReference>
<evidence type="ECO:0000256" key="1">
    <source>
        <dbReference type="ARBA" id="ARBA00004134"/>
    </source>
</evidence>
<dbReference type="FunFam" id="1.20.5.4820:FF:000004">
    <property type="entry name" value="Myosin IE"/>
    <property type="match status" value="1"/>
</dbReference>
<feature type="domain" description="Myosin motor" evidence="19">
    <location>
        <begin position="786"/>
        <end position="1465"/>
    </location>
</feature>
<reference evidence="22" key="2">
    <citation type="submission" date="2015-01" db="EMBL/GenBank/DDBJ databases">
        <title>Evolutionary Origins and Diversification of the Mycorrhizal Mutualists.</title>
        <authorList>
            <consortium name="DOE Joint Genome Institute"/>
            <consortium name="Mycorrhizal Genomics Consortium"/>
            <person name="Kohler A."/>
            <person name="Kuo A."/>
            <person name="Nagy L.G."/>
            <person name="Floudas D."/>
            <person name="Copeland A."/>
            <person name="Barry K.W."/>
            <person name="Cichocki N."/>
            <person name="Veneault-Fourrey C."/>
            <person name="LaButti K."/>
            <person name="Lindquist E.A."/>
            <person name="Lipzen A."/>
            <person name="Lundell T."/>
            <person name="Morin E."/>
            <person name="Murat C."/>
            <person name="Riley R."/>
            <person name="Ohm R."/>
            <person name="Sun H."/>
            <person name="Tunlid A."/>
            <person name="Henrissat B."/>
            <person name="Grigoriev I.V."/>
            <person name="Hibbett D.S."/>
            <person name="Martin F."/>
        </authorList>
    </citation>
    <scope>NUCLEOTIDE SEQUENCE [LARGE SCALE GENOMIC DNA]</scope>
    <source>
        <strain evidence="22">F 1598</strain>
    </source>
</reference>
<evidence type="ECO:0000256" key="8">
    <source>
        <dbReference type="ARBA" id="ARBA00022801"/>
    </source>
</evidence>
<feature type="domain" description="TH1" evidence="20">
    <location>
        <begin position="1523"/>
        <end position="1712"/>
    </location>
</feature>
<dbReference type="Gene3D" id="2.30.30.40">
    <property type="entry name" value="SH3 Domains"/>
    <property type="match status" value="1"/>
</dbReference>
<dbReference type="GO" id="GO:0000146">
    <property type="term" value="F:microfilament motor activity"/>
    <property type="evidence" value="ECO:0007669"/>
    <property type="project" value="TreeGrafter"/>
</dbReference>
<dbReference type="GO" id="GO:0006897">
    <property type="term" value="P:endocytosis"/>
    <property type="evidence" value="ECO:0007669"/>
    <property type="project" value="TreeGrafter"/>
</dbReference>
<dbReference type="GO" id="GO:0030479">
    <property type="term" value="C:actin cortical patch"/>
    <property type="evidence" value="ECO:0007669"/>
    <property type="project" value="UniProtKB-SubCell"/>
</dbReference>
<evidence type="ECO:0000256" key="6">
    <source>
        <dbReference type="ARBA" id="ARBA00022737"/>
    </source>
</evidence>
<dbReference type="Gene3D" id="1.20.120.720">
    <property type="entry name" value="Myosin VI head, motor domain, U50 subdomain"/>
    <property type="match status" value="1"/>
</dbReference>
<evidence type="ECO:0000259" key="18">
    <source>
        <dbReference type="PROSITE" id="PS50002"/>
    </source>
</evidence>
<dbReference type="Gene3D" id="1.25.10.10">
    <property type="entry name" value="Leucine-rich Repeat Variant"/>
    <property type="match status" value="1"/>
</dbReference>
<keyword evidence="12 16" id="KW-0009">Actin-binding</keyword>
<dbReference type="GO" id="GO:0016787">
    <property type="term" value="F:hydrolase activity"/>
    <property type="evidence" value="ECO:0007669"/>
    <property type="project" value="UniProtKB-KW"/>
</dbReference>
<feature type="compositionally biased region" description="Low complexity" evidence="17">
    <location>
        <begin position="1878"/>
        <end position="1892"/>
    </location>
</feature>
<dbReference type="GO" id="GO:0051286">
    <property type="term" value="C:cell tip"/>
    <property type="evidence" value="ECO:0007669"/>
    <property type="project" value="TreeGrafter"/>
</dbReference>
<dbReference type="Proteomes" id="UP000054166">
    <property type="component" value="Unassembled WGS sequence"/>
</dbReference>
<dbReference type="SUPFAM" id="SSF50044">
    <property type="entry name" value="SH3-domain"/>
    <property type="match status" value="1"/>
</dbReference>
<dbReference type="PRINTS" id="PR00193">
    <property type="entry name" value="MYOSINHEAVY"/>
</dbReference>
<dbReference type="Gene3D" id="1.10.10.820">
    <property type="match status" value="1"/>
</dbReference>
<evidence type="ECO:0000256" key="7">
    <source>
        <dbReference type="ARBA" id="ARBA00022741"/>
    </source>
</evidence>
<evidence type="ECO:0000256" key="5">
    <source>
        <dbReference type="ARBA" id="ARBA00022553"/>
    </source>
</evidence>
<evidence type="ECO:0000256" key="11">
    <source>
        <dbReference type="ARBA" id="ARBA00023175"/>
    </source>
</evidence>
<feature type="compositionally biased region" description="Low complexity" evidence="17">
    <location>
        <begin position="1762"/>
        <end position="1775"/>
    </location>
</feature>
<dbReference type="Gene3D" id="1.20.5.4820">
    <property type="match status" value="1"/>
</dbReference>
<dbReference type="PROSITE" id="PS50002">
    <property type="entry name" value="SH3"/>
    <property type="match status" value="1"/>
</dbReference>
<dbReference type="PROSITE" id="PS51757">
    <property type="entry name" value="TH1"/>
    <property type="match status" value="1"/>
</dbReference>
<dbReference type="PANTHER" id="PTHR13140">
    <property type="entry name" value="MYOSIN"/>
    <property type="match status" value="1"/>
</dbReference>
<keyword evidence="6" id="KW-0677">Repeat</keyword>
<gene>
    <name evidence="21" type="ORF">PILCRDRAFT_3023</name>
</gene>
<keyword evidence="3 15" id="KW-0728">SH3 domain</keyword>
<dbReference type="InterPro" id="IPR010926">
    <property type="entry name" value="Myosin_TH1"/>
</dbReference>
<dbReference type="FunFam" id="1.20.58.530:FF:000007">
    <property type="entry name" value="Myosin IE"/>
    <property type="match status" value="1"/>
</dbReference>
<dbReference type="SUPFAM" id="SSF52540">
    <property type="entry name" value="P-loop containing nucleoside triphosphate hydrolases"/>
    <property type="match status" value="1"/>
</dbReference>
<evidence type="ECO:0000256" key="9">
    <source>
        <dbReference type="ARBA" id="ARBA00022840"/>
    </source>
</evidence>
<dbReference type="GO" id="GO:0051015">
    <property type="term" value="F:actin filament binding"/>
    <property type="evidence" value="ECO:0007669"/>
    <property type="project" value="TreeGrafter"/>
</dbReference>
<dbReference type="FunFam" id="1.10.10.820:FF:000001">
    <property type="entry name" value="Myosin heavy chain"/>
    <property type="match status" value="1"/>
</dbReference>
<keyword evidence="10 16" id="KW-0518">Myosin</keyword>
<dbReference type="HOGENOM" id="CLU_000192_7_6_1"/>
<feature type="domain" description="SH3" evidence="18">
    <location>
        <begin position="1799"/>
        <end position="1857"/>
    </location>
</feature>
<dbReference type="FunFam" id="1.20.120.720:FF:000015">
    <property type="entry name" value="Myosin I"/>
    <property type="match status" value="1"/>
</dbReference>
<dbReference type="InterPro" id="IPR001452">
    <property type="entry name" value="SH3_domain"/>
</dbReference>
<dbReference type="InterPro" id="IPR016024">
    <property type="entry name" value="ARM-type_fold"/>
</dbReference>
<name>A0A0C3FX78_PILCF</name>
<dbReference type="Pfam" id="PF11701">
    <property type="entry name" value="UNC45-central"/>
    <property type="match status" value="1"/>
</dbReference>
<evidence type="ECO:0000256" key="10">
    <source>
        <dbReference type="ARBA" id="ARBA00023123"/>
    </source>
</evidence>
<dbReference type="Pfam" id="PF00063">
    <property type="entry name" value="Myosin_head"/>
    <property type="match status" value="1"/>
</dbReference>
<dbReference type="Pfam" id="PF00018">
    <property type="entry name" value="SH3_1"/>
    <property type="match status" value="1"/>
</dbReference>
<dbReference type="FunCoup" id="A0A0C3FX78">
    <property type="interactions" value="106"/>
</dbReference>
<protein>
    <recommendedName>
        <fullName evidence="23">Myosin-1</fullName>
    </recommendedName>
</protein>
<evidence type="ECO:0000256" key="2">
    <source>
        <dbReference type="ARBA" id="ARBA00008314"/>
    </source>
</evidence>
<sequence length="2027" mass="221638">MAFADALPDELLYLITAFLPSQPVTLRSKAYLVLSSFCQGVRSSSPPAKKDESDPGTESLAKVFKPLIVSRLEGQKEEDVLTGISFLTALFQVDWQTASSILLLDGIIDLVADIHDLFPSSQLSLEVAHLFGQAGGHKLCRAAMSSQSLEWLESKSRQITDTALRAAAAIALVKLSRGAAADAVDNTNPQEQVGLAQDEELAKLMKGIVVTGDDQSSLSDAIEGLVYLTVDPVIKEELSKDSKFLSRLFALVPRRKGPSHPTKEMNTTLLYGILVIIANVCAYRPRLSEEDAQVDKLRRMAKAGKEAGNQGAKLDILDDDPHVKQRCRKLIACGALDVLAARPATESHGIRVSAGKAFLSFVEDQENRGKVLQSGGARALMQIIRQALSTSSSSEPMQPTKSRPLDVTDLDPIQALAKLAITASPVQVFGPNEGAVYDAIRPFSLMLLHPSSTLLQRFEAIMALTNLSSLGPEAASRVAKADGLMNKVELLLLEQHPLVRRAAMELICNLVAGSEEVFERYSGAEDSRGSKSKIQIILALSDVDDLPTRLAASGALATLTTAPSACRALFDLQRERQRVLPILTQLIDPSVVPSLEGDEEDKETREVESNPGLIHRGVICTRNFLLGVTDVAARKQLSAEAMSAGLVRSLTKIVKGEFGVVDPAVGIPTAELLKWLMEYYLDNCILHVGTLLRNSTSRCAYIIDRFRQLLAFHHYRIALSSSLTVLIVVVGSMVSRHIFISISAAKLSQAPSKKAGKKVAPAKTGGGGRNKVAKADWKEGFKKKQVGVSDMTLLTTISNESINENLQKRWTNAEIYTYIGSVLISVNPFRDLGIYTDEVLRRYKGKNRLEVPPHVFSIAEGAYYNMNAYHENQCVIISGESGAGKTEAAKRIMQYIAAVSGGQDSSIQEIKDMVLATNPLLESFGCAKTLRNNNSSRHGKYLEIMFNSHGEPVGAQITNYLLEKGRVVGQIENERNFHIFYQFTKGASDDQRETFGLQGPEAYAYTSLSNCLEVSDIDDVKDYRDTISAMQTIGLTAHEQNEIFRMLAIVLWLGNVQFEEKDDGNSQIADSSVTDFVAYLMGVDSALVQKVLTSKVVETQRGGRRGSIYDVPLNPAQAGSGRDALAKAIYNNLFEWIVSRVNVSMKPRTATAQVVGILDIFGFEIFEDNSFEQLCINYVNEKLQQIFIELTLKTEQEEYVREQIKWTPIKYFNNKIVCDLIEEKRPPGIFAALNDACATAHADPSAADNSFVQRTSMLASNAHFEARGSQFLVKHYAGDVMYNVAGMTDKNKDALVKDLLDLVAGSGNQFLLTLFPDRVDPNSKKRPPTAGDRIKTSAGALVDNLMKARPSYIRTIKPNQNRSSSEYDSKAILHQIKYLGLQENIRVRRAGFAYRNTFEKMVERFYLLSPATSYAGEYTWTGDARSGCQQILKDTGIAADEWQMGVTKAFIKNPETLFALETMRDRYWHNMAGRIQRAFRNYMRYKHECARRIQRFWKNNAESIQYAQIRDYGHQILAGRKERRRFSLLSYRRFMGDYLDVNGSSPLGEELNSLCGLGAEPAAFSCRIQLLVSKFGRSSKPTPRILVLSSKAVHFVVTNQTDGRIQMSLERKIPLVTIKSIAMTNLRDDWMCLNANASEEGDPIFHCYFKTELAAKLLQLTQASISLMIGPTIDYSKKKDKKAQIKAIKDETIKKDDMYKSHAIHVPSGEPPSSTSRPPAKRKPGIVRPITSGKLLKAGGPSQKPKSATRPKPVAQPLPGKSVASQAFSSPAPASGNAVRQPPPAPKRESMPPPPPAEPDVPMYKAKFAFEGQEGEMTLVKDELYELIEKDDNGWWLIKKDNEEGWAPNNYLELVPLKPKAIVTPPPPPNRRPPPSTPAATPIAPKPTSAPTSVAKVPIKSVAANSSAKPVSVFPGMAPSNGSATPWKKAPGVSNGSSDSTPPSSRPSSSVGGRPPPPVANKPKPPPVAAKPGAPPKPPVAKPAGGKPPVSTAARPGGGAPKPGGAVGQMDLAAALAKRAQKIAEDE</sequence>
<feature type="compositionally biased region" description="Gly residues" evidence="17">
    <location>
        <begin position="1996"/>
        <end position="2007"/>
    </location>
</feature>
<feature type="compositionally biased region" description="Low complexity" evidence="17">
    <location>
        <begin position="1982"/>
        <end position="1995"/>
    </location>
</feature>
<dbReference type="InParanoid" id="A0A0C3FX78"/>
<proteinExistence type="inferred from homology"/>
<feature type="region of interest" description="Disordered" evidence="17">
    <location>
        <begin position="1861"/>
        <end position="2007"/>
    </location>
</feature>
<keyword evidence="8" id="KW-0378">Hydrolase</keyword>
<dbReference type="CDD" id="cd01378">
    <property type="entry name" value="MYSc_Myo1"/>
    <property type="match status" value="1"/>
</dbReference>
<dbReference type="SMART" id="SM00242">
    <property type="entry name" value="MYSc"/>
    <property type="match status" value="1"/>
</dbReference>
<feature type="compositionally biased region" description="Pro residues" evidence="17">
    <location>
        <begin position="1781"/>
        <end position="1799"/>
    </location>
</feature>
<keyword evidence="4" id="KW-0963">Cytoplasm</keyword>
<dbReference type="GO" id="GO:0051666">
    <property type="term" value="P:actin cortical patch localization"/>
    <property type="evidence" value="ECO:0007669"/>
    <property type="project" value="TreeGrafter"/>
</dbReference>
<dbReference type="SUPFAM" id="SSF48371">
    <property type="entry name" value="ARM repeat"/>
    <property type="match status" value="1"/>
</dbReference>
<keyword evidence="7 16" id="KW-0547">Nucleotide-binding</keyword>
<feature type="region of interest" description="Actin-binding" evidence="16">
    <location>
        <begin position="1338"/>
        <end position="1360"/>
    </location>
</feature>
<accession>A0A0C3FX78</accession>
<feature type="compositionally biased region" description="Pro residues" evidence="17">
    <location>
        <begin position="1954"/>
        <end position="1981"/>
    </location>
</feature>
<evidence type="ECO:0000256" key="12">
    <source>
        <dbReference type="ARBA" id="ARBA00023203"/>
    </source>
</evidence>
<dbReference type="OrthoDB" id="6108017at2759"/>
<dbReference type="SMART" id="SM00326">
    <property type="entry name" value="SH3"/>
    <property type="match status" value="1"/>
</dbReference>
<dbReference type="PROSITE" id="PS51456">
    <property type="entry name" value="MYOSIN_MOTOR"/>
    <property type="match status" value="1"/>
</dbReference>
<evidence type="ECO:0000256" key="16">
    <source>
        <dbReference type="PROSITE-ProRule" id="PRU00782"/>
    </source>
</evidence>
<dbReference type="GO" id="GO:0005886">
    <property type="term" value="C:plasma membrane"/>
    <property type="evidence" value="ECO:0007669"/>
    <property type="project" value="TreeGrafter"/>
</dbReference>
<dbReference type="InterPro" id="IPR001609">
    <property type="entry name" value="Myosin_head_motor_dom-like"/>
</dbReference>
<evidence type="ECO:0000256" key="3">
    <source>
        <dbReference type="ARBA" id="ARBA00022443"/>
    </source>
</evidence>
<evidence type="ECO:0000259" key="19">
    <source>
        <dbReference type="PROSITE" id="PS51456"/>
    </source>
</evidence>
<comment type="function">
    <text evidence="14">Type-I myosin implicated in the organization of the actin cytoskeleton. Required for proper actin cytoskeleton polarization. At the cell cortex, assembles in patch-like structures together with proteins from the actin-polymerizing machinery and promotes actin assembly. Functions as actin nucleation-promoting factor (NPF) for the Arp2/3 complex.</text>
</comment>
<dbReference type="GO" id="GO:0005524">
    <property type="term" value="F:ATP binding"/>
    <property type="evidence" value="ECO:0007669"/>
    <property type="project" value="UniProtKB-UniRule"/>
</dbReference>
<feature type="compositionally biased region" description="Low complexity" evidence="17">
    <location>
        <begin position="1933"/>
        <end position="1953"/>
    </location>
</feature>
<feature type="region of interest" description="Disordered" evidence="17">
    <location>
        <begin position="1696"/>
        <end position="1803"/>
    </location>
</feature>
<evidence type="ECO:0000313" key="21">
    <source>
        <dbReference type="EMBL" id="KIM88855.1"/>
    </source>
</evidence>
<keyword evidence="9 16" id="KW-0067">ATP-binding</keyword>
<evidence type="ECO:0000313" key="22">
    <source>
        <dbReference type="Proteomes" id="UP000054166"/>
    </source>
</evidence>
<keyword evidence="5" id="KW-0597">Phosphoprotein</keyword>
<dbReference type="PANTHER" id="PTHR13140:SF837">
    <property type="entry name" value="MYOSIN-3-RELATED"/>
    <property type="match status" value="1"/>
</dbReference>
<evidence type="ECO:0008006" key="23">
    <source>
        <dbReference type="Google" id="ProtNLM"/>
    </source>
</evidence>
<feature type="compositionally biased region" description="Pro residues" evidence="17">
    <location>
        <begin position="1864"/>
        <end position="1877"/>
    </location>
</feature>
<dbReference type="InterPro" id="IPR011989">
    <property type="entry name" value="ARM-like"/>
</dbReference>
<dbReference type="InterPro" id="IPR036072">
    <property type="entry name" value="MYSc_Myo1"/>
</dbReference>
<comment type="subcellular location">
    <subcellularLocation>
        <location evidence="1">Cytoplasm</location>
        <location evidence="1">Cytoskeleton</location>
        <location evidence="1">Actin patch</location>
    </subcellularLocation>
</comment>